<dbReference type="PANTHER" id="PTHR44591:SF3">
    <property type="entry name" value="RESPONSE REGULATORY DOMAIN-CONTAINING PROTEIN"/>
    <property type="match status" value="1"/>
</dbReference>
<dbReference type="InterPro" id="IPR050595">
    <property type="entry name" value="Bact_response_regulator"/>
</dbReference>
<dbReference type="AlphaFoldDB" id="A0A0P7C660"/>
<dbReference type="Proteomes" id="UP000050454">
    <property type="component" value="Unassembled WGS sequence"/>
</dbReference>
<reference evidence="4 5" key="1">
    <citation type="submission" date="2015-07" db="EMBL/GenBank/DDBJ databases">
        <title>The draft genome sequence of Leadbetterella sp. JN14-9.</title>
        <authorList>
            <person name="Liu Y."/>
            <person name="Du J."/>
            <person name="Shao Z."/>
        </authorList>
    </citation>
    <scope>NUCLEOTIDE SEQUENCE [LARGE SCALE GENOMIC DNA]</scope>
    <source>
        <strain evidence="4 5">JN14-9</strain>
    </source>
</reference>
<evidence type="ECO:0000256" key="2">
    <source>
        <dbReference type="PROSITE-ProRule" id="PRU00169"/>
    </source>
</evidence>
<feature type="modified residue" description="4-aspartylphosphate" evidence="2">
    <location>
        <position position="54"/>
    </location>
</feature>
<proteinExistence type="predicted"/>
<keyword evidence="1 2" id="KW-0597">Phosphoprotein</keyword>
<organism evidence="4 5">
    <name type="scientific">Jiulongibacter sediminis</name>
    <dbReference type="NCBI Taxonomy" id="1605367"/>
    <lineage>
        <taxon>Bacteria</taxon>
        <taxon>Pseudomonadati</taxon>
        <taxon>Bacteroidota</taxon>
        <taxon>Cytophagia</taxon>
        <taxon>Cytophagales</taxon>
        <taxon>Leadbetterellaceae</taxon>
        <taxon>Jiulongibacter</taxon>
    </lineage>
</organism>
<dbReference type="PANTHER" id="PTHR44591">
    <property type="entry name" value="STRESS RESPONSE REGULATOR PROTEIN 1"/>
    <property type="match status" value="1"/>
</dbReference>
<evidence type="ECO:0000313" key="5">
    <source>
        <dbReference type="Proteomes" id="UP000050454"/>
    </source>
</evidence>
<keyword evidence="5" id="KW-1185">Reference proteome</keyword>
<dbReference type="PROSITE" id="PS50110">
    <property type="entry name" value="RESPONSE_REGULATORY"/>
    <property type="match status" value="1"/>
</dbReference>
<dbReference type="GO" id="GO:0000160">
    <property type="term" value="P:phosphorelay signal transduction system"/>
    <property type="evidence" value="ECO:0007669"/>
    <property type="project" value="InterPro"/>
</dbReference>
<dbReference type="OrthoDB" id="1646880at2"/>
<evidence type="ECO:0000259" key="3">
    <source>
        <dbReference type="PROSITE" id="PS50110"/>
    </source>
</evidence>
<dbReference type="RefSeq" id="WP_055144209.1">
    <property type="nucleotide sequence ID" value="NZ_JXSZ01000005.1"/>
</dbReference>
<dbReference type="Pfam" id="PF00072">
    <property type="entry name" value="Response_reg"/>
    <property type="match status" value="1"/>
</dbReference>
<gene>
    <name evidence="4" type="ORF">AFM12_04215</name>
</gene>
<dbReference type="Gene3D" id="3.40.50.2300">
    <property type="match status" value="1"/>
</dbReference>
<evidence type="ECO:0000256" key="1">
    <source>
        <dbReference type="ARBA" id="ARBA00022553"/>
    </source>
</evidence>
<dbReference type="InterPro" id="IPR011006">
    <property type="entry name" value="CheY-like_superfamily"/>
</dbReference>
<protein>
    <recommendedName>
        <fullName evidence="3">Response regulatory domain-containing protein</fullName>
    </recommendedName>
</protein>
<dbReference type="SUPFAM" id="SSF52172">
    <property type="entry name" value="CheY-like"/>
    <property type="match status" value="1"/>
</dbReference>
<dbReference type="EMBL" id="LGTQ01000005">
    <property type="protein sequence ID" value="KPM49785.1"/>
    <property type="molecule type" value="Genomic_DNA"/>
</dbReference>
<feature type="domain" description="Response regulatory" evidence="3">
    <location>
        <begin position="5"/>
        <end position="120"/>
    </location>
</feature>
<dbReference type="SMART" id="SM00448">
    <property type="entry name" value="REC"/>
    <property type="match status" value="1"/>
</dbReference>
<dbReference type="InterPro" id="IPR001789">
    <property type="entry name" value="Sig_transdc_resp-reg_receiver"/>
</dbReference>
<name>A0A0P7C660_9BACT</name>
<accession>A0A0P7C660</accession>
<dbReference type="STRING" id="1605367.AFM12_04215"/>
<sequence length="121" mass="14013">MSEKTILLVEDDYLNRRLTRKVLDENGYQVVEAKNAKNALETLANIKIDLTILDINLGEKEMDGIELSQEIYRRFHIPFIYLSAYENKRFLSRAYAVSPTTYLTKPFKNSDLIAALEMALH</sequence>
<evidence type="ECO:0000313" key="4">
    <source>
        <dbReference type="EMBL" id="KPM49785.1"/>
    </source>
</evidence>
<comment type="caution">
    <text evidence="4">The sequence shown here is derived from an EMBL/GenBank/DDBJ whole genome shotgun (WGS) entry which is preliminary data.</text>
</comment>